<dbReference type="SUPFAM" id="SSF50630">
    <property type="entry name" value="Acid proteases"/>
    <property type="match status" value="1"/>
</dbReference>
<evidence type="ECO:0000259" key="9">
    <source>
        <dbReference type="PROSITE" id="PS51767"/>
    </source>
</evidence>
<keyword evidence="6" id="KW-0378">Hydrolase</keyword>
<evidence type="ECO:0000256" key="5">
    <source>
        <dbReference type="ARBA" id="ARBA00022750"/>
    </source>
</evidence>
<dbReference type="InterPro" id="IPR021109">
    <property type="entry name" value="Peptidase_aspartic_dom_sf"/>
</dbReference>
<dbReference type="PROSITE" id="PS51767">
    <property type="entry name" value="PEPTIDASE_A1"/>
    <property type="match status" value="1"/>
</dbReference>
<feature type="chain" id="PRO_5043922484" description="Peptidase A1 domain-containing protein" evidence="8">
    <location>
        <begin position="25"/>
        <end position="445"/>
    </location>
</feature>
<gene>
    <name evidence="10" type="ORF">K2173_003679</name>
</gene>
<dbReference type="Gene3D" id="2.40.70.10">
    <property type="entry name" value="Acid Proteases"/>
    <property type="match status" value="2"/>
</dbReference>
<protein>
    <recommendedName>
        <fullName evidence="9">Peptidase A1 domain-containing protein</fullName>
    </recommendedName>
</protein>
<dbReference type="InterPro" id="IPR032799">
    <property type="entry name" value="TAXi_C"/>
</dbReference>
<evidence type="ECO:0000256" key="8">
    <source>
        <dbReference type="SAM" id="SignalP"/>
    </source>
</evidence>
<evidence type="ECO:0000256" key="3">
    <source>
        <dbReference type="ARBA" id="ARBA00022525"/>
    </source>
</evidence>
<dbReference type="PANTHER" id="PTHR47967:SF66">
    <property type="entry name" value="ASPARTIC PROTEINASE CDR1-RELATED"/>
    <property type="match status" value="1"/>
</dbReference>
<dbReference type="InterPro" id="IPR032861">
    <property type="entry name" value="TAXi_N"/>
</dbReference>
<dbReference type="FunFam" id="2.40.70.10:FF:000031">
    <property type="entry name" value="Aspartyl protease AED1"/>
    <property type="match status" value="1"/>
</dbReference>
<accession>A0AAV8TAQ1</accession>
<evidence type="ECO:0000256" key="7">
    <source>
        <dbReference type="ARBA" id="ARBA00023180"/>
    </source>
</evidence>
<organism evidence="10 11">
    <name type="scientific">Erythroxylum novogranatense</name>
    <dbReference type="NCBI Taxonomy" id="1862640"/>
    <lineage>
        <taxon>Eukaryota</taxon>
        <taxon>Viridiplantae</taxon>
        <taxon>Streptophyta</taxon>
        <taxon>Embryophyta</taxon>
        <taxon>Tracheophyta</taxon>
        <taxon>Spermatophyta</taxon>
        <taxon>Magnoliopsida</taxon>
        <taxon>eudicotyledons</taxon>
        <taxon>Gunneridae</taxon>
        <taxon>Pentapetalae</taxon>
        <taxon>rosids</taxon>
        <taxon>fabids</taxon>
        <taxon>Malpighiales</taxon>
        <taxon>Erythroxylaceae</taxon>
        <taxon>Erythroxylum</taxon>
    </lineage>
</organism>
<dbReference type="InterPro" id="IPR034161">
    <property type="entry name" value="Pepsin-like_plant"/>
</dbReference>
<evidence type="ECO:0000256" key="6">
    <source>
        <dbReference type="ARBA" id="ARBA00022801"/>
    </source>
</evidence>
<dbReference type="Pfam" id="PF14541">
    <property type="entry name" value="TAXi_C"/>
    <property type="match status" value="1"/>
</dbReference>
<reference evidence="10 11" key="1">
    <citation type="submission" date="2021-09" db="EMBL/GenBank/DDBJ databases">
        <title>Genomic insights and catalytic innovation underlie evolution of tropane alkaloids biosynthesis.</title>
        <authorList>
            <person name="Wang Y.-J."/>
            <person name="Tian T."/>
            <person name="Huang J.-P."/>
            <person name="Huang S.-X."/>
        </authorList>
    </citation>
    <scope>NUCLEOTIDE SEQUENCE [LARGE SCALE GENOMIC DNA]</scope>
    <source>
        <strain evidence="10">KIB-2018</strain>
        <tissue evidence="10">Leaf</tissue>
    </source>
</reference>
<dbReference type="FunFam" id="2.40.70.10:FF:000050">
    <property type="entry name" value="Aspartic proteinase CDR1"/>
    <property type="match status" value="1"/>
</dbReference>
<keyword evidence="11" id="KW-1185">Reference proteome</keyword>
<keyword evidence="8" id="KW-0732">Signal</keyword>
<keyword evidence="7" id="KW-0325">Glycoprotein</keyword>
<name>A0AAV8TAQ1_9ROSI</name>
<dbReference type="InterPro" id="IPR051708">
    <property type="entry name" value="Plant_Aspart_Prot_A1"/>
</dbReference>
<dbReference type="GO" id="GO:0004190">
    <property type="term" value="F:aspartic-type endopeptidase activity"/>
    <property type="evidence" value="ECO:0007669"/>
    <property type="project" value="UniProtKB-KW"/>
</dbReference>
<dbReference type="AlphaFoldDB" id="A0AAV8TAQ1"/>
<dbReference type="CDD" id="cd05476">
    <property type="entry name" value="pepsin_A_like_plant"/>
    <property type="match status" value="1"/>
</dbReference>
<comment type="caution">
    <text evidence="10">The sequence shown here is derived from an EMBL/GenBank/DDBJ whole genome shotgun (WGS) entry which is preliminary data.</text>
</comment>
<keyword evidence="5" id="KW-0064">Aspartyl protease</keyword>
<evidence type="ECO:0000313" key="11">
    <source>
        <dbReference type="Proteomes" id="UP001159364"/>
    </source>
</evidence>
<dbReference type="PANTHER" id="PTHR47967">
    <property type="entry name" value="OS07G0603500 PROTEIN-RELATED"/>
    <property type="match status" value="1"/>
</dbReference>
<comment type="similarity">
    <text evidence="2">Belongs to the peptidase A1 family.</text>
</comment>
<dbReference type="GO" id="GO:0006508">
    <property type="term" value="P:proteolysis"/>
    <property type="evidence" value="ECO:0007669"/>
    <property type="project" value="UniProtKB-KW"/>
</dbReference>
<proteinExistence type="inferred from homology"/>
<comment type="subcellular location">
    <subcellularLocation>
        <location evidence="1">Secreted</location>
    </subcellularLocation>
</comment>
<dbReference type="Proteomes" id="UP001159364">
    <property type="component" value="Linkage Group LG05"/>
</dbReference>
<dbReference type="Pfam" id="PF14543">
    <property type="entry name" value="TAXi_N"/>
    <property type="match status" value="1"/>
</dbReference>
<feature type="signal peptide" evidence="8">
    <location>
        <begin position="1"/>
        <end position="24"/>
    </location>
</feature>
<feature type="domain" description="Peptidase A1" evidence="9">
    <location>
        <begin position="97"/>
        <end position="438"/>
    </location>
</feature>
<evidence type="ECO:0000256" key="1">
    <source>
        <dbReference type="ARBA" id="ARBA00004613"/>
    </source>
</evidence>
<evidence type="ECO:0000256" key="4">
    <source>
        <dbReference type="ARBA" id="ARBA00022670"/>
    </source>
</evidence>
<evidence type="ECO:0000313" key="10">
    <source>
        <dbReference type="EMBL" id="KAJ8763897.1"/>
    </source>
</evidence>
<evidence type="ECO:0000256" key="2">
    <source>
        <dbReference type="ARBA" id="ARBA00007447"/>
    </source>
</evidence>
<keyword evidence="3" id="KW-0964">Secreted</keyword>
<dbReference type="GO" id="GO:0005576">
    <property type="term" value="C:extracellular region"/>
    <property type="evidence" value="ECO:0007669"/>
    <property type="project" value="UniProtKB-SubCell"/>
</dbReference>
<keyword evidence="4" id="KW-0645">Protease</keyword>
<dbReference type="InterPro" id="IPR033121">
    <property type="entry name" value="PEPTIDASE_A1"/>
</dbReference>
<sequence length="445" mass="48210">MWCLISYFLFILAIASVSVSCVCSFNKHAEVPEEGFSVEIFHRDSPKSPLYNSKETPYQRLARAFRQSDERANYHFSGNSVSSNGSTSGMIFASGAYLMRISVGTPPFQILAFADTGSDLIWTQCLPCVVCYPEANPLFDPTKSTTYTYLPCQNNACPLLPAYACSPKNVCLYGYIYQDQSYTVGNMGTDTLTLASTTGRPVSFPAGIFGCGRNNTGVWYSNLVSGFVGLGGGPLSLVWQMEVSIGGKFSHCLLPLLNKESGTLNFGRDATVSGPGVFTTPIIPGDKPTFYYLNLLAISVANTKINYPPSNRAGLSPEANIFIDSGTTYTLVPQDIFTKLSLEIDKVTNGQRTRDPNGYLPLCYNARTLINLPNITAHFKGGADVQLNLATTFIQVADGVICLTFKPSNPLYGGIFGNLAQANLLVGFNLVEGTVSFKQTDCSKI</sequence>
<dbReference type="EMBL" id="JAIWQS010000005">
    <property type="protein sequence ID" value="KAJ8763897.1"/>
    <property type="molecule type" value="Genomic_DNA"/>
</dbReference>